<proteinExistence type="predicted"/>
<dbReference type="AlphaFoldDB" id="A0A813FCV3"/>
<dbReference type="Proteomes" id="UP000654075">
    <property type="component" value="Unassembled WGS sequence"/>
</dbReference>
<gene>
    <name evidence="1" type="ORF">PGLA1383_LOCUS27455</name>
    <name evidence="2" type="ORF">PGLA2088_LOCUS48509</name>
</gene>
<evidence type="ECO:0000313" key="1">
    <source>
        <dbReference type="EMBL" id="CAE8609629.1"/>
    </source>
</evidence>
<dbReference type="Proteomes" id="UP000626109">
    <property type="component" value="Unassembled WGS sequence"/>
</dbReference>
<comment type="caution">
    <text evidence="1">The sequence shown here is derived from an EMBL/GenBank/DDBJ whole genome shotgun (WGS) entry which is preliminary data.</text>
</comment>
<protein>
    <submittedName>
        <fullName evidence="1">Uncharacterized protein</fullName>
    </submittedName>
</protein>
<name>A0A813FCV3_POLGL</name>
<sequence>MAAATNALLMLTARALTPTKGRCVPFPKLTSSQEAGKCVGNGKLAGQPPYQRLRGFYLFGWRPNSFVVGIAAVARGAGKIRCFAAPRRGAAVDAYPKVKILCSGCGELLATYRKKNGTRSQLVKMYVERIAEDPHELLATTGRVSVCGEGLEPSCPGCGTRFCRGPKLVNGRPAWGIISGKVRMK</sequence>
<keyword evidence="3" id="KW-1185">Reference proteome</keyword>
<organism evidence="1 3">
    <name type="scientific">Polarella glacialis</name>
    <name type="common">Dinoflagellate</name>
    <dbReference type="NCBI Taxonomy" id="89957"/>
    <lineage>
        <taxon>Eukaryota</taxon>
        <taxon>Sar</taxon>
        <taxon>Alveolata</taxon>
        <taxon>Dinophyceae</taxon>
        <taxon>Suessiales</taxon>
        <taxon>Suessiaceae</taxon>
        <taxon>Polarella</taxon>
    </lineage>
</organism>
<evidence type="ECO:0000313" key="3">
    <source>
        <dbReference type="Proteomes" id="UP000654075"/>
    </source>
</evidence>
<accession>A0A813FCV3</accession>
<reference evidence="1" key="1">
    <citation type="submission" date="2021-02" db="EMBL/GenBank/DDBJ databases">
        <authorList>
            <person name="Dougan E. K."/>
            <person name="Rhodes N."/>
            <person name="Thang M."/>
            <person name="Chan C."/>
        </authorList>
    </citation>
    <scope>NUCLEOTIDE SEQUENCE</scope>
</reference>
<evidence type="ECO:0000313" key="2">
    <source>
        <dbReference type="EMBL" id="CAE8736871.1"/>
    </source>
</evidence>
<dbReference type="OrthoDB" id="193700at2759"/>
<dbReference type="EMBL" id="CAJNNW010036702">
    <property type="protein sequence ID" value="CAE8736871.1"/>
    <property type="molecule type" value="Genomic_DNA"/>
</dbReference>
<dbReference type="EMBL" id="CAJNNV010024373">
    <property type="protein sequence ID" value="CAE8609629.1"/>
    <property type="molecule type" value="Genomic_DNA"/>
</dbReference>